<name>A0A809WRH9_9BRAD</name>
<evidence type="ECO:0008006" key="2">
    <source>
        <dbReference type="Google" id="ProtNLM"/>
    </source>
</evidence>
<dbReference type="AlphaFoldDB" id="A0A809WRH9"/>
<organism evidence="1">
    <name type="scientific">Bradyrhizobium diazoefficiens</name>
    <dbReference type="NCBI Taxonomy" id="1355477"/>
    <lineage>
        <taxon>Bacteria</taxon>
        <taxon>Pseudomonadati</taxon>
        <taxon>Pseudomonadota</taxon>
        <taxon>Alphaproteobacteria</taxon>
        <taxon>Hyphomicrobiales</taxon>
        <taxon>Nitrobacteraceae</taxon>
        <taxon>Bradyrhizobium</taxon>
    </lineage>
</organism>
<gene>
    <name evidence="1" type="ORF">XF1B_04950</name>
</gene>
<reference evidence="1" key="1">
    <citation type="submission" date="2020-05" db="EMBL/GenBank/DDBJ databases">
        <title>Complete genome sequence of Bradyrhizobium diazoefficiens XF1 isolated from soybean nodule.</title>
        <authorList>
            <person name="Noda R."/>
            <person name="Kakizaki K."/>
            <person name="Minamisawa K."/>
        </authorList>
    </citation>
    <scope>NUCLEOTIDE SEQUENCE</scope>
    <source>
        <strain evidence="1">XF1</strain>
    </source>
</reference>
<evidence type="ECO:0000313" key="1">
    <source>
        <dbReference type="EMBL" id="BCE17814.1"/>
    </source>
</evidence>
<proteinExistence type="predicted"/>
<accession>A0A809WRH9</accession>
<dbReference type="EMBL" id="AP023091">
    <property type="protein sequence ID" value="BCE17814.1"/>
    <property type="molecule type" value="Genomic_DNA"/>
</dbReference>
<sequence>MTTHLSEDWRLELVMAYPDLFHPVGDPPGAEGWPSVGDGSKVEMDVVMVVRDDGIFALDVVPARARITERHELVQRALRDLGHACLIVTAEDLDAEPARSNRDLVWSHRGRTVAVDRRLEILRILVDDGPLPLDRLLRGVSGRDPAASVMALACADLLELDLESAPLGPSTEVRSRT</sequence>
<protein>
    <recommendedName>
        <fullName evidence="2">TnsA endonuclease N-terminal domain-containing protein</fullName>
    </recommendedName>
</protein>